<dbReference type="Gene3D" id="3.90.70.10">
    <property type="entry name" value="Cysteine proteinases"/>
    <property type="match status" value="1"/>
</dbReference>
<gene>
    <name evidence="3" type="ORF">COLSTE_02143</name>
</gene>
<reference evidence="3 4" key="2">
    <citation type="submission" date="2008-10" db="EMBL/GenBank/DDBJ databases">
        <authorList>
            <person name="Fulton L."/>
            <person name="Clifton S."/>
            <person name="Fulton B."/>
            <person name="Xu J."/>
            <person name="Minx P."/>
            <person name="Pepin K.H."/>
            <person name="Johnson M."/>
            <person name="Thiruvilangam P."/>
            <person name="Bhonagiri V."/>
            <person name="Nash W.E."/>
            <person name="Mardis E.R."/>
            <person name="Wilson R.K."/>
        </authorList>
    </citation>
    <scope>NUCLEOTIDE SEQUENCE [LARGE SCALE GENOMIC DNA]</scope>
    <source>
        <strain evidence="3 4">DSM 13279</strain>
    </source>
</reference>
<feature type="signal peptide" evidence="1">
    <location>
        <begin position="1"/>
        <end position="27"/>
    </location>
</feature>
<dbReference type="AlphaFoldDB" id="B6GDG3"/>
<feature type="domain" description="Peptidase C39-like" evidence="2">
    <location>
        <begin position="53"/>
        <end position="188"/>
    </location>
</feature>
<proteinExistence type="predicted"/>
<organism evidence="3 4">
    <name type="scientific">Collinsella stercoris DSM 13279</name>
    <dbReference type="NCBI Taxonomy" id="445975"/>
    <lineage>
        <taxon>Bacteria</taxon>
        <taxon>Bacillati</taxon>
        <taxon>Actinomycetota</taxon>
        <taxon>Coriobacteriia</taxon>
        <taxon>Coriobacteriales</taxon>
        <taxon>Coriobacteriaceae</taxon>
        <taxon>Collinsella</taxon>
    </lineage>
</organism>
<keyword evidence="4" id="KW-1185">Reference proteome</keyword>
<dbReference type="STRING" id="445975.COLSTE_02143"/>
<evidence type="ECO:0000259" key="2">
    <source>
        <dbReference type="Pfam" id="PF13529"/>
    </source>
</evidence>
<dbReference type="OrthoDB" id="3183901at2"/>
<accession>B6GDG3</accession>
<name>B6GDG3_9ACTN</name>
<evidence type="ECO:0000313" key="4">
    <source>
        <dbReference type="Proteomes" id="UP000003560"/>
    </source>
</evidence>
<protein>
    <recommendedName>
        <fullName evidence="2">Peptidase C39-like domain-containing protein</fullName>
    </recommendedName>
</protein>
<reference evidence="3 4" key="1">
    <citation type="submission" date="2008-10" db="EMBL/GenBank/DDBJ databases">
        <title>Draft genome sequence of Collinsella stercoris (DSM 13279).</title>
        <authorList>
            <person name="Sudarsanam P."/>
            <person name="Ley R."/>
            <person name="Guruge J."/>
            <person name="Turnbaugh P.J."/>
            <person name="Mahowald M."/>
            <person name="Liep D."/>
            <person name="Gordon J."/>
        </authorList>
    </citation>
    <scope>NUCLEOTIDE SEQUENCE [LARGE SCALE GENOMIC DNA]</scope>
    <source>
        <strain evidence="3 4">DSM 13279</strain>
    </source>
</reference>
<evidence type="ECO:0000256" key="1">
    <source>
        <dbReference type="SAM" id="SignalP"/>
    </source>
</evidence>
<comment type="caution">
    <text evidence="3">The sequence shown here is derived from an EMBL/GenBank/DDBJ whole genome shotgun (WGS) entry which is preliminary data.</text>
</comment>
<dbReference type="Pfam" id="PF13529">
    <property type="entry name" value="Peptidase_C39_2"/>
    <property type="match status" value="1"/>
</dbReference>
<dbReference type="HOGENOM" id="CLU_1281377_0_0_11"/>
<dbReference type="PROSITE" id="PS51257">
    <property type="entry name" value="PROKAR_LIPOPROTEIN"/>
    <property type="match status" value="1"/>
</dbReference>
<evidence type="ECO:0000313" key="3">
    <source>
        <dbReference type="EMBL" id="EEA89602.1"/>
    </source>
</evidence>
<dbReference type="Proteomes" id="UP000003560">
    <property type="component" value="Unassembled WGS sequence"/>
</dbReference>
<dbReference type="InterPro" id="IPR039564">
    <property type="entry name" value="Peptidase_C39-like"/>
</dbReference>
<feature type="chain" id="PRO_5002845177" description="Peptidase C39-like domain-containing protein" evidence="1">
    <location>
        <begin position="28"/>
        <end position="215"/>
    </location>
</feature>
<dbReference type="EMBL" id="ABXJ01000128">
    <property type="protein sequence ID" value="EEA89602.1"/>
    <property type="molecule type" value="Genomic_DNA"/>
</dbReference>
<sequence length="215" mass="23363">MCRLRLLTAFLTGMASCLLLTGITVLTAPGNPTERPCQTEPSAAIISDAPAPSVPIYLQTDERWGGLPYAGETLSASGCGLTCAAMAWSYFTGDDWTPIEMLNAVGNDYVQEGQNYMPGFCSWMHEQDATITSSVIYEDMARALDDLEGGSLIFAEMQGQLEDGGRSYGGHIVLLTGFDEENVIVHDPCSPYAVTLSLEQMTCVDWGYFISVWRS</sequence>
<keyword evidence="1" id="KW-0732">Signal</keyword>